<dbReference type="AlphaFoldDB" id="A0A165JRE9"/>
<dbReference type="EC" id="2.3.1.225" evidence="10"/>
<reference evidence="13 14" key="1">
    <citation type="journal article" date="2016" name="Fungal Biol.">
        <title>The genome of Xylona heveae provides a window into fungal endophytism.</title>
        <authorList>
            <person name="Gazis R."/>
            <person name="Kuo A."/>
            <person name="Riley R."/>
            <person name="LaButti K."/>
            <person name="Lipzen A."/>
            <person name="Lin J."/>
            <person name="Amirebrahimi M."/>
            <person name="Hesse C.N."/>
            <person name="Spatafora J.W."/>
            <person name="Henrissat B."/>
            <person name="Hainaut M."/>
            <person name="Grigoriev I.V."/>
            <person name="Hibbett D.S."/>
        </authorList>
    </citation>
    <scope>NUCLEOTIDE SEQUENCE [LARGE SCALE GENOMIC DNA]</scope>
    <source>
        <strain evidence="13 14">TC161</strain>
    </source>
</reference>
<evidence type="ECO:0000256" key="1">
    <source>
        <dbReference type="ARBA" id="ARBA00004141"/>
    </source>
</evidence>
<keyword evidence="6" id="KW-0564">Palmitate</keyword>
<evidence type="ECO:0000256" key="8">
    <source>
        <dbReference type="ARBA" id="ARBA00023315"/>
    </source>
</evidence>
<gene>
    <name evidence="13" type="ORF">L228DRAFT_264922</name>
</gene>
<accession>A0A165JRE9</accession>
<feature type="transmembrane region" description="Helical" evidence="10">
    <location>
        <begin position="210"/>
        <end position="233"/>
    </location>
</feature>
<feature type="transmembrane region" description="Helical" evidence="10">
    <location>
        <begin position="68"/>
        <end position="90"/>
    </location>
</feature>
<keyword evidence="5 10" id="KW-0472">Membrane</keyword>
<dbReference type="GO" id="GO:0016020">
    <property type="term" value="C:membrane"/>
    <property type="evidence" value="ECO:0007669"/>
    <property type="project" value="UniProtKB-SubCell"/>
</dbReference>
<sequence>MATLASRSSSPVPPLSRRRKAWARKCERYCCLTLTYFPLAFVYGLTTWAVWVVTIIGQNSSTSDWTGFTSSTVGVAFYVLLNWSYTTAVFTDPGSPLSRKSGYSHLPMQEPRSPTSFTVKSTGELRFCKKCQSRKPDRSHHCSTCRRCVLKMDHHCPWLATCVGLRNYKAFLLFLIYTSLYCWICFAVSMTQVLRELASDAGEMVEGFMTINYVLLAVIAGIIGLVLSGFTAWHISLAFRGQTTIECLEKTRYLSPLRKSLQTASYQQHFVDSSGANTPSYSQQFMEIHANAVPGVTRPEEGEEDRSEAASPLINSPAQISLQRTYYDSERWRERQRYEDYMDEKDSEKLPNAFDLGWRRNLLHLFGERPLLWWIPICNTTGDGWSWEPSPKWLDARDRIRRDREERWRAEQERERAAGWGAEDVTGRSYTDSFSSTPSTSQRRLPPRWQPTPNGEDSHYLTTSTGGVWVPTSGQRSPGKAEQLLGRPLSPGDASGGGRPNSGVSMHTLRPFGRQDNGDDGSEEPEFDHYEVSSDEDVAK</sequence>
<comment type="catalytic activity">
    <reaction evidence="9 10">
        <text>L-cysteinyl-[protein] + hexadecanoyl-CoA = S-hexadecanoyl-L-cysteinyl-[protein] + CoA</text>
        <dbReference type="Rhea" id="RHEA:36683"/>
        <dbReference type="Rhea" id="RHEA-COMP:10131"/>
        <dbReference type="Rhea" id="RHEA-COMP:11032"/>
        <dbReference type="ChEBI" id="CHEBI:29950"/>
        <dbReference type="ChEBI" id="CHEBI:57287"/>
        <dbReference type="ChEBI" id="CHEBI:57379"/>
        <dbReference type="ChEBI" id="CHEBI:74151"/>
        <dbReference type="EC" id="2.3.1.225"/>
    </reaction>
</comment>
<feature type="transmembrane region" description="Helical" evidence="10">
    <location>
        <begin position="29"/>
        <end position="56"/>
    </location>
</feature>
<evidence type="ECO:0000256" key="6">
    <source>
        <dbReference type="ARBA" id="ARBA00023139"/>
    </source>
</evidence>
<feature type="compositionally biased region" description="Polar residues" evidence="11">
    <location>
        <begin position="451"/>
        <end position="476"/>
    </location>
</feature>
<evidence type="ECO:0000256" key="7">
    <source>
        <dbReference type="ARBA" id="ARBA00023288"/>
    </source>
</evidence>
<evidence type="ECO:0000256" key="9">
    <source>
        <dbReference type="ARBA" id="ARBA00048048"/>
    </source>
</evidence>
<keyword evidence="2 10" id="KW-0808">Transferase</keyword>
<dbReference type="InterPro" id="IPR039859">
    <property type="entry name" value="PFA4/ZDH16/20/ERF2-like"/>
</dbReference>
<proteinExistence type="inferred from homology"/>
<dbReference type="EMBL" id="KV407454">
    <property type="protein sequence ID" value="KZF26541.1"/>
    <property type="molecule type" value="Genomic_DNA"/>
</dbReference>
<dbReference type="GO" id="GO:0019706">
    <property type="term" value="F:protein-cysteine S-palmitoyltransferase activity"/>
    <property type="evidence" value="ECO:0007669"/>
    <property type="project" value="UniProtKB-EC"/>
</dbReference>
<evidence type="ECO:0000256" key="3">
    <source>
        <dbReference type="ARBA" id="ARBA00022692"/>
    </source>
</evidence>
<evidence type="ECO:0000256" key="4">
    <source>
        <dbReference type="ARBA" id="ARBA00022989"/>
    </source>
</evidence>
<comment type="domain">
    <text evidence="10">The DHHC domain is required for palmitoyltransferase activity.</text>
</comment>
<dbReference type="PROSITE" id="PS50216">
    <property type="entry name" value="DHHC"/>
    <property type="match status" value="1"/>
</dbReference>
<dbReference type="OrthoDB" id="302728at2759"/>
<keyword evidence="4 10" id="KW-1133">Transmembrane helix</keyword>
<feature type="region of interest" description="Disordered" evidence="11">
    <location>
        <begin position="412"/>
        <end position="540"/>
    </location>
</feature>
<dbReference type="Pfam" id="PF01529">
    <property type="entry name" value="DHHC"/>
    <property type="match status" value="1"/>
</dbReference>
<feature type="compositionally biased region" description="Polar residues" evidence="11">
    <location>
        <begin position="428"/>
        <end position="443"/>
    </location>
</feature>
<evidence type="ECO:0000313" key="13">
    <source>
        <dbReference type="EMBL" id="KZF26541.1"/>
    </source>
</evidence>
<feature type="transmembrane region" description="Helical" evidence="10">
    <location>
        <begin position="170"/>
        <end position="190"/>
    </location>
</feature>
<evidence type="ECO:0000256" key="10">
    <source>
        <dbReference type="RuleBase" id="RU079119"/>
    </source>
</evidence>
<dbReference type="InterPro" id="IPR001594">
    <property type="entry name" value="Palmitoyltrfase_DHHC"/>
</dbReference>
<evidence type="ECO:0000256" key="5">
    <source>
        <dbReference type="ARBA" id="ARBA00023136"/>
    </source>
</evidence>
<dbReference type="OMA" id="GEFRFCK"/>
<organism evidence="13 14">
    <name type="scientific">Xylona heveae (strain CBS 132557 / TC161)</name>
    <dbReference type="NCBI Taxonomy" id="1328760"/>
    <lineage>
        <taxon>Eukaryota</taxon>
        <taxon>Fungi</taxon>
        <taxon>Dikarya</taxon>
        <taxon>Ascomycota</taxon>
        <taxon>Pezizomycotina</taxon>
        <taxon>Xylonomycetes</taxon>
        <taxon>Xylonales</taxon>
        <taxon>Xylonaceae</taxon>
        <taxon>Xylona</taxon>
    </lineage>
</organism>
<evidence type="ECO:0000313" key="14">
    <source>
        <dbReference type="Proteomes" id="UP000076632"/>
    </source>
</evidence>
<keyword evidence="14" id="KW-1185">Reference proteome</keyword>
<keyword evidence="3 10" id="KW-0812">Transmembrane</keyword>
<evidence type="ECO:0000259" key="12">
    <source>
        <dbReference type="Pfam" id="PF01529"/>
    </source>
</evidence>
<dbReference type="PANTHER" id="PTHR12246">
    <property type="entry name" value="PALMITOYLTRANSFERASE ZDHHC16"/>
    <property type="match status" value="1"/>
</dbReference>
<dbReference type="RefSeq" id="XP_018192096.1">
    <property type="nucleotide sequence ID" value="XM_018334637.1"/>
</dbReference>
<dbReference type="GeneID" id="28899774"/>
<dbReference type="STRING" id="1328760.A0A165JRE9"/>
<comment type="similarity">
    <text evidence="10">Belongs to the DHHC palmitoyltransferase family.</text>
</comment>
<dbReference type="Proteomes" id="UP000076632">
    <property type="component" value="Unassembled WGS sequence"/>
</dbReference>
<name>A0A165JRE9_XYLHT</name>
<dbReference type="InParanoid" id="A0A165JRE9"/>
<evidence type="ECO:0000256" key="2">
    <source>
        <dbReference type="ARBA" id="ARBA00022679"/>
    </source>
</evidence>
<feature type="domain" description="Palmitoyltransferase DHHC" evidence="12">
    <location>
        <begin position="123"/>
        <end position="249"/>
    </location>
</feature>
<protein>
    <recommendedName>
        <fullName evidence="10">Palmitoyltransferase</fullName>
        <ecNumber evidence="10">2.3.1.225</ecNumber>
    </recommendedName>
</protein>
<keyword evidence="8 10" id="KW-0012">Acyltransferase</keyword>
<feature type="compositionally biased region" description="Basic and acidic residues" evidence="11">
    <location>
        <begin position="527"/>
        <end position="540"/>
    </location>
</feature>
<comment type="subcellular location">
    <subcellularLocation>
        <location evidence="1">Membrane</location>
        <topology evidence="1">Multi-pass membrane protein</topology>
    </subcellularLocation>
</comment>
<evidence type="ECO:0000256" key="11">
    <source>
        <dbReference type="SAM" id="MobiDB-lite"/>
    </source>
</evidence>
<keyword evidence="7" id="KW-0449">Lipoprotein</keyword>